<dbReference type="PANTHER" id="PTHR32294">
    <property type="entry name" value="DNA POLYMERASE III SUBUNIT ALPHA"/>
    <property type="match status" value="1"/>
</dbReference>
<dbReference type="PANTHER" id="PTHR32294:SF5">
    <property type="entry name" value="DNA POLYMERASE III POLC-TYPE"/>
    <property type="match status" value="1"/>
</dbReference>
<dbReference type="CDD" id="cd07435">
    <property type="entry name" value="PHP_PolIIIA_POLC"/>
    <property type="match status" value="1"/>
</dbReference>
<dbReference type="InterPro" id="IPR044923">
    <property type="entry name" value="PolC_middle_finger_sf"/>
</dbReference>
<evidence type="ECO:0000256" key="2">
    <source>
        <dbReference type="ARBA" id="ARBA00022679"/>
    </source>
</evidence>
<dbReference type="GO" id="GO:0005737">
    <property type="term" value="C:cytoplasm"/>
    <property type="evidence" value="ECO:0007669"/>
    <property type="project" value="InterPro"/>
</dbReference>
<evidence type="ECO:0000256" key="4">
    <source>
        <dbReference type="ARBA" id="ARBA00022705"/>
    </source>
</evidence>
<name>A0A644XEL3_9ZZZZ</name>
<protein>
    <recommendedName>
        <fullName evidence="1">DNA-directed DNA polymerase</fullName>
        <ecNumber evidence="1">2.7.7.7</ecNumber>
    </recommendedName>
</protein>
<organism evidence="10">
    <name type="scientific">bioreactor metagenome</name>
    <dbReference type="NCBI Taxonomy" id="1076179"/>
    <lineage>
        <taxon>unclassified sequences</taxon>
        <taxon>metagenomes</taxon>
        <taxon>ecological metagenomes</taxon>
    </lineage>
</organism>
<proteinExistence type="inferred from homology"/>
<dbReference type="AlphaFoldDB" id="A0A644XEL3"/>
<dbReference type="EMBL" id="VSSQ01002241">
    <property type="protein sequence ID" value="MPM14201.1"/>
    <property type="molecule type" value="Genomic_DNA"/>
</dbReference>
<gene>
    <name evidence="10" type="primary">polC_37</name>
    <name evidence="10" type="ORF">SDC9_60561</name>
</gene>
<keyword evidence="2 10" id="KW-0808">Transferase</keyword>
<dbReference type="Pfam" id="PF17657">
    <property type="entry name" value="DNA_pol3_finger"/>
    <property type="match status" value="1"/>
</dbReference>
<comment type="catalytic activity">
    <reaction evidence="6">
        <text>DNA(n) + a 2'-deoxyribonucleoside 5'-triphosphate = DNA(n+1) + diphosphate</text>
        <dbReference type="Rhea" id="RHEA:22508"/>
        <dbReference type="Rhea" id="RHEA-COMP:17339"/>
        <dbReference type="Rhea" id="RHEA-COMP:17340"/>
        <dbReference type="ChEBI" id="CHEBI:33019"/>
        <dbReference type="ChEBI" id="CHEBI:61560"/>
        <dbReference type="ChEBI" id="CHEBI:173112"/>
        <dbReference type="EC" id="2.7.7.7"/>
    </reaction>
</comment>
<comment type="caution">
    <text evidence="10">The sequence shown here is derived from an EMBL/GenBank/DDBJ whole genome shotgun (WGS) entry which is preliminary data.</text>
</comment>
<dbReference type="SUPFAM" id="SSF53098">
    <property type="entry name" value="Ribonuclease H-like"/>
    <property type="match status" value="1"/>
</dbReference>
<dbReference type="HAMAP" id="MF_00356">
    <property type="entry name" value="DNApol_PolC"/>
    <property type="match status" value="1"/>
</dbReference>
<keyword evidence="3 10" id="KW-0548">Nucleotidyltransferase</keyword>
<dbReference type="InterPro" id="IPR006308">
    <property type="entry name" value="Pol_III_a_PolC-type_gram_pos"/>
</dbReference>
<dbReference type="Pfam" id="PF07733">
    <property type="entry name" value="DNA_pol3_alpha"/>
    <property type="match status" value="2"/>
</dbReference>
<dbReference type="InterPro" id="IPR029460">
    <property type="entry name" value="DNAPol_HHH"/>
</dbReference>
<evidence type="ECO:0000256" key="1">
    <source>
        <dbReference type="ARBA" id="ARBA00012417"/>
    </source>
</evidence>
<accession>A0A644XEL3</accession>
<dbReference type="InterPro" id="IPR011708">
    <property type="entry name" value="DNA_pol3_alpha_NTPase_dom"/>
</dbReference>
<keyword evidence="4" id="KW-0235">DNA replication</keyword>
<dbReference type="GO" id="GO:0003887">
    <property type="term" value="F:DNA-directed DNA polymerase activity"/>
    <property type="evidence" value="ECO:0007669"/>
    <property type="project" value="UniProtKB-KW"/>
</dbReference>
<evidence type="ECO:0000259" key="8">
    <source>
        <dbReference type="Pfam" id="PF14579"/>
    </source>
</evidence>
<dbReference type="Gene3D" id="1.10.150.870">
    <property type="match status" value="1"/>
</dbReference>
<dbReference type="Gene3D" id="1.10.150.700">
    <property type="entry name" value="PolC, middle finger domain"/>
    <property type="match status" value="1"/>
</dbReference>
<feature type="domain" description="Bacterial DNA polymerase III alpha subunit NTPase" evidence="7">
    <location>
        <begin position="189"/>
        <end position="380"/>
    </location>
</feature>
<dbReference type="Gene3D" id="6.10.140.1510">
    <property type="match status" value="1"/>
</dbReference>
<dbReference type="Pfam" id="PF14579">
    <property type="entry name" value="HHH_6"/>
    <property type="match status" value="1"/>
</dbReference>
<dbReference type="EC" id="2.7.7.7" evidence="1"/>
<evidence type="ECO:0000259" key="7">
    <source>
        <dbReference type="Pfam" id="PF07733"/>
    </source>
</evidence>
<dbReference type="GO" id="GO:0006260">
    <property type="term" value="P:DNA replication"/>
    <property type="evidence" value="ECO:0007669"/>
    <property type="project" value="UniProtKB-KW"/>
</dbReference>
<feature type="domain" description="DNA polymerase helix-hairpin-helix motif" evidence="8">
    <location>
        <begin position="710"/>
        <end position="789"/>
    </location>
</feature>
<feature type="domain" description="Bacterial DNA polymerase III alpha subunit NTPase" evidence="7">
    <location>
        <begin position="393"/>
        <end position="458"/>
    </location>
</feature>
<evidence type="ECO:0000313" key="10">
    <source>
        <dbReference type="EMBL" id="MPM14201.1"/>
    </source>
</evidence>
<dbReference type="SUPFAM" id="SSF160975">
    <property type="entry name" value="AF1531-like"/>
    <property type="match status" value="1"/>
</dbReference>
<dbReference type="NCBIfam" id="TIGR01405">
    <property type="entry name" value="polC_Gram_pos"/>
    <property type="match status" value="1"/>
</dbReference>
<sequence length="799" mass="88679">MRYFGGKSPRIPKSELVRRREGLIIGSACEAGELFTAALEGKSDAELDEIAAFYDYLEIQPICNNRFLVEQGRVDGDEELQNLNRRIVACGERCGKPVVATCDAHFLDPYEEQYRRILLAGQGYQDADRPLPLYFRTTEEMLLEFAYLGEEKAMEVVVTNPNLIADMCETIIPIKDRMYPPNIEGAEENLRKFSYERAAEIYGDPLPQIVADRLERELAPIISNGFAVMYMIARALVQKSESDGYLVGSRGSVGSSLVAYLSGITEVNSLPPHYICTKCKHTEFDLSGTYEAGCDMPDAVCPVCGAPCRKEGFDIPFETFLGFKGEKVPDIDLNFSGVYQSRAHQYTEELFGVGHVFRAGTIATVGDKNAYGYVKRYLESHGETKPRPEENRLIAGFTNVKRTTGQHPGGVMIVPSDMEIEDFTPVQHPADKSEKDIITTHFDYHAIHDNILKLDLLGHDDPTVLRMLGDLSGIDVRSLPLTDPKVMSLFSNTKALEPLTADIGKTGAIALPEFGTHFVRGMLEETMPTTFGELVRISGLSHGTDVWLGNAETLIKEGTCTLRECICIRDDIMLYLMRTGMPPEDSFNITERVRKGKGLTDKQEALMRTYKVPEWYIGSCKKIAYMFPKAHAVAYVTSAMRIAWFKVYQPLVFYATYFTVRADDFDAETMTGGRAKLEALIRAVSRQEATAKDEKTATIAEVAMEMYARGFEFLPVDVYRSAATDFTIEDGRLRAPLNALPGVGKNAALSIVKARAAGEFLSKEELCQRAGVSSAVADALSRNGALGDMPESAQISFFL</sequence>
<dbReference type="Gene3D" id="3.20.20.140">
    <property type="entry name" value="Metal-dependent hydrolases"/>
    <property type="match status" value="1"/>
</dbReference>
<dbReference type="NCBIfam" id="NF001688">
    <property type="entry name" value="PRK00448.1"/>
    <property type="match status" value="1"/>
</dbReference>
<dbReference type="Gene3D" id="3.30.1900.20">
    <property type="match status" value="2"/>
</dbReference>
<evidence type="ECO:0000256" key="6">
    <source>
        <dbReference type="ARBA" id="ARBA00049244"/>
    </source>
</evidence>
<keyword evidence="5" id="KW-0239">DNA-directed DNA polymerase</keyword>
<evidence type="ECO:0000256" key="5">
    <source>
        <dbReference type="ARBA" id="ARBA00022932"/>
    </source>
</evidence>
<dbReference type="InterPro" id="IPR040982">
    <property type="entry name" value="DNA_pol3_finger"/>
</dbReference>
<evidence type="ECO:0000256" key="3">
    <source>
        <dbReference type="ARBA" id="ARBA00022695"/>
    </source>
</evidence>
<reference evidence="10" key="1">
    <citation type="submission" date="2019-08" db="EMBL/GenBank/DDBJ databases">
        <authorList>
            <person name="Kucharzyk K."/>
            <person name="Murdoch R.W."/>
            <person name="Higgins S."/>
            <person name="Loffler F."/>
        </authorList>
    </citation>
    <scope>NUCLEOTIDE SEQUENCE</scope>
</reference>
<feature type="domain" description="DNA polymerase III alpha subunit finger" evidence="9">
    <location>
        <begin position="462"/>
        <end position="600"/>
    </location>
</feature>
<dbReference type="InterPro" id="IPR004805">
    <property type="entry name" value="DnaE2/DnaE/PolC"/>
</dbReference>
<dbReference type="GO" id="GO:0003677">
    <property type="term" value="F:DNA binding"/>
    <property type="evidence" value="ECO:0007669"/>
    <property type="project" value="InterPro"/>
</dbReference>
<evidence type="ECO:0000259" key="9">
    <source>
        <dbReference type="Pfam" id="PF17657"/>
    </source>
</evidence>
<dbReference type="InterPro" id="IPR012337">
    <property type="entry name" value="RNaseH-like_sf"/>
</dbReference>
<dbReference type="GO" id="GO:0008408">
    <property type="term" value="F:3'-5' exonuclease activity"/>
    <property type="evidence" value="ECO:0007669"/>
    <property type="project" value="InterPro"/>
</dbReference>